<keyword evidence="4" id="KW-0547">Nucleotide-binding</keyword>
<dbReference type="GO" id="GO:0016740">
    <property type="term" value="F:transferase activity"/>
    <property type="evidence" value="ECO:0007669"/>
    <property type="project" value="UniProtKB-ARBA"/>
</dbReference>
<comment type="similarity">
    <text evidence="4">Belongs to the biotin--protein ligase family.</text>
</comment>
<dbReference type="GO" id="GO:0006355">
    <property type="term" value="P:regulation of DNA-templated transcription"/>
    <property type="evidence" value="ECO:0007669"/>
    <property type="project" value="UniProtKB-UniRule"/>
</dbReference>
<feature type="binding site" evidence="4">
    <location>
        <position position="193"/>
    </location>
    <ligand>
        <name>biotin</name>
        <dbReference type="ChEBI" id="CHEBI:57586"/>
    </ligand>
</feature>
<dbReference type="Gene3D" id="2.30.30.100">
    <property type="match status" value="1"/>
</dbReference>
<keyword evidence="1 4" id="KW-0436">Ligase</keyword>
<dbReference type="InterPro" id="IPR013196">
    <property type="entry name" value="HTH_11"/>
</dbReference>
<accession>A0AAU8IDA3</accession>
<dbReference type="InterPro" id="IPR003142">
    <property type="entry name" value="BPL_C"/>
</dbReference>
<dbReference type="NCBIfam" id="TIGR00121">
    <property type="entry name" value="birA_ligase"/>
    <property type="match status" value="1"/>
</dbReference>
<comment type="catalytic activity">
    <reaction evidence="4">
        <text>biotin + L-lysyl-[protein] + ATP = N(6)-biotinyl-L-lysyl-[protein] + AMP + diphosphate + H(+)</text>
        <dbReference type="Rhea" id="RHEA:11756"/>
        <dbReference type="Rhea" id="RHEA-COMP:9752"/>
        <dbReference type="Rhea" id="RHEA-COMP:10505"/>
        <dbReference type="ChEBI" id="CHEBI:15378"/>
        <dbReference type="ChEBI" id="CHEBI:29969"/>
        <dbReference type="ChEBI" id="CHEBI:30616"/>
        <dbReference type="ChEBI" id="CHEBI:33019"/>
        <dbReference type="ChEBI" id="CHEBI:57586"/>
        <dbReference type="ChEBI" id="CHEBI:83144"/>
        <dbReference type="ChEBI" id="CHEBI:456215"/>
        <dbReference type="EC" id="6.3.4.15"/>
    </reaction>
</comment>
<feature type="binding site" evidence="4">
    <location>
        <position position="122"/>
    </location>
    <ligand>
        <name>biotin</name>
        <dbReference type="ChEBI" id="CHEBI:57586"/>
    </ligand>
</feature>
<dbReference type="PROSITE" id="PS51733">
    <property type="entry name" value="BPL_LPL_CATALYTIC"/>
    <property type="match status" value="1"/>
</dbReference>
<name>A0AAU8IDA3_9BACL</name>
<keyword evidence="4" id="KW-0805">Transcription regulation</keyword>
<dbReference type="GO" id="GO:0004077">
    <property type="term" value="F:biotin--[biotin carboxyl-carrier protein] ligase activity"/>
    <property type="evidence" value="ECO:0007669"/>
    <property type="project" value="UniProtKB-UniRule"/>
</dbReference>
<proteinExistence type="inferred from homology"/>
<dbReference type="GO" id="GO:0005524">
    <property type="term" value="F:ATP binding"/>
    <property type="evidence" value="ECO:0007669"/>
    <property type="project" value="UniProtKB-UniRule"/>
</dbReference>
<evidence type="ECO:0000256" key="2">
    <source>
        <dbReference type="ARBA" id="ARBA00023125"/>
    </source>
</evidence>
<dbReference type="SUPFAM" id="SSF55681">
    <property type="entry name" value="Class II aaRS and biotin synthetases"/>
    <property type="match status" value="1"/>
</dbReference>
<evidence type="ECO:0000313" key="6">
    <source>
        <dbReference type="EMBL" id="XCJ16222.1"/>
    </source>
</evidence>
<dbReference type="InterPro" id="IPR030855">
    <property type="entry name" value="Bifunct_BirA"/>
</dbReference>
<evidence type="ECO:0000259" key="5">
    <source>
        <dbReference type="PROSITE" id="PS51733"/>
    </source>
</evidence>
<dbReference type="GO" id="GO:0003677">
    <property type="term" value="F:DNA binding"/>
    <property type="evidence" value="ECO:0007669"/>
    <property type="project" value="UniProtKB-UniRule"/>
</dbReference>
<keyword evidence="4" id="KW-0804">Transcription</keyword>
<gene>
    <name evidence="4" type="primary">birA</name>
    <name evidence="6" type="ORF">ABNN70_11055</name>
</gene>
<keyword evidence="2 4" id="KW-0238">DNA-binding</keyword>
<dbReference type="Gene3D" id="3.30.930.10">
    <property type="entry name" value="Bira Bifunctional Protein, Domain 2"/>
    <property type="match status" value="1"/>
</dbReference>
<comment type="caution">
    <text evidence="4">Lacks conserved residue(s) required for the propagation of feature annotation.</text>
</comment>
<dbReference type="AlphaFoldDB" id="A0AAU8IDA3"/>
<reference evidence="6" key="1">
    <citation type="submission" date="2024-06" db="EMBL/GenBank/DDBJ databases">
        <authorList>
            <person name="Fan A."/>
            <person name="Zhang F.Y."/>
            <person name="Zhang L."/>
        </authorList>
    </citation>
    <scope>NUCLEOTIDE SEQUENCE</scope>
    <source>
        <strain evidence="6">Y61</strain>
    </source>
</reference>
<dbReference type="Pfam" id="PF03099">
    <property type="entry name" value="BPL_LplA_LipB"/>
    <property type="match status" value="1"/>
</dbReference>
<keyword evidence="3 4" id="KW-0092">Biotin</keyword>
<evidence type="ECO:0000256" key="1">
    <source>
        <dbReference type="ARBA" id="ARBA00022598"/>
    </source>
</evidence>
<dbReference type="Gene3D" id="1.10.10.10">
    <property type="entry name" value="Winged helix-like DNA-binding domain superfamily/Winged helix DNA-binding domain"/>
    <property type="match status" value="1"/>
</dbReference>
<organism evidence="6">
    <name type="scientific">Sporolactobacillus sp. Y61</name>
    <dbReference type="NCBI Taxonomy" id="3160863"/>
    <lineage>
        <taxon>Bacteria</taxon>
        <taxon>Bacillati</taxon>
        <taxon>Bacillota</taxon>
        <taxon>Bacilli</taxon>
        <taxon>Bacillales</taxon>
        <taxon>Sporolactobacillaceae</taxon>
        <taxon>Sporolactobacillus</taxon>
    </lineage>
</organism>
<dbReference type="InterPro" id="IPR036388">
    <property type="entry name" value="WH-like_DNA-bd_sf"/>
</dbReference>
<evidence type="ECO:0000256" key="3">
    <source>
        <dbReference type="ARBA" id="ARBA00023267"/>
    </source>
</evidence>
<dbReference type="GO" id="GO:0009249">
    <property type="term" value="P:protein lipoylation"/>
    <property type="evidence" value="ECO:0007669"/>
    <property type="project" value="UniProtKB-ARBA"/>
</dbReference>
<dbReference type="PANTHER" id="PTHR12835">
    <property type="entry name" value="BIOTIN PROTEIN LIGASE"/>
    <property type="match status" value="1"/>
</dbReference>
<dbReference type="Pfam" id="PF08279">
    <property type="entry name" value="HTH_11"/>
    <property type="match status" value="1"/>
</dbReference>
<dbReference type="PANTHER" id="PTHR12835:SF5">
    <property type="entry name" value="BIOTIN--PROTEIN LIGASE"/>
    <property type="match status" value="1"/>
</dbReference>
<dbReference type="EMBL" id="CP159510">
    <property type="protein sequence ID" value="XCJ16222.1"/>
    <property type="molecule type" value="Genomic_DNA"/>
</dbReference>
<feature type="binding site" evidence="4">
    <location>
        <begin position="126"/>
        <end position="128"/>
    </location>
    <ligand>
        <name>biotin</name>
        <dbReference type="ChEBI" id="CHEBI:57586"/>
    </ligand>
</feature>
<sequence>MVQNMAGQTKKAILMMLYENRNRFLSGQRISEEIGCSRTAIWKHIRELIHEGYTIEAVQKRGYKLAGAPEGLNEAALSVDLHTRKIGRHIRFYDSIGSTQKEALRLADEGAEDGTVVITNEQTAGRGRLGHNWQSQRGKNIAMSLILRPGLSIEKTPQLTLVAAVAAAETIEKEAGFSCGIKWPNDILWRGQKLVGILTELQAEASFVKAVVMGIGINVNTEADAFPEDLRGQAGSLFSITGRKYDLSRFTRTFWEIFESLYQLFLSKGFIAIKPLWEKRAISLGKPIRIRRPGGVVLRGKALGINAEGILLLQQDNQQIVPVYSADIEWN</sequence>
<dbReference type="EC" id="6.3.4.15" evidence="4"/>
<dbReference type="HAMAP" id="MF_00978">
    <property type="entry name" value="Bifunct_BirA"/>
    <property type="match status" value="1"/>
</dbReference>
<dbReference type="InterPro" id="IPR045864">
    <property type="entry name" value="aa-tRNA-synth_II/BPL/LPL"/>
</dbReference>
<dbReference type="InterPro" id="IPR004408">
    <property type="entry name" value="Biotin_CoA_COase_ligase"/>
</dbReference>
<dbReference type="InterPro" id="IPR036390">
    <property type="entry name" value="WH_DNA-bd_sf"/>
</dbReference>
<comment type="function">
    <text evidence="4">Acts both as a biotin--[acetyl-CoA-carboxylase] ligase and a repressor.</text>
</comment>
<dbReference type="InterPro" id="IPR011991">
    <property type="entry name" value="ArsR-like_HTH"/>
</dbReference>
<dbReference type="Pfam" id="PF02237">
    <property type="entry name" value="BPL_C"/>
    <property type="match status" value="1"/>
</dbReference>
<dbReference type="SUPFAM" id="SSF46785">
    <property type="entry name" value="Winged helix' DNA-binding domain"/>
    <property type="match status" value="1"/>
</dbReference>
<keyword evidence="4" id="KW-0678">Repressor</keyword>
<evidence type="ECO:0000256" key="4">
    <source>
        <dbReference type="HAMAP-Rule" id="MF_00978"/>
    </source>
</evidence>
<dbReference type="RefSeq" id="WP_353947816.1">
    <property type="nucleotide sequence ID" value="NZ_CP159510.1"/>
</dbReference>
<dbReference type="InterPro" id="IPR004143">
    <property type="entry name" value="BPL_LPL_catalytic"/>
</dbReference>
<keyword evidence="4" id="KW-0067">ATP-binding</keyword>
<protein>
    <recommendedName>
        <fullName evidence="4">Bifunctional ligase/repressor BirA</fullName>
    </recommendedName>
    <alternativeName>
        <fullName evidence="4">Biotin--[acetyl-CoA-carboxylase] ligase</fullName>
        <ecNumber evidence="4">6.3.4.15</ecNumber>
    </alternativeName>
    <alternativeName>
        <fullName evidence="4">Biotin--protein ligase</fullName>
    </alternativeName>
    <alternativeName>
        <fullName evidence="4">Biotin-[acetyl-CoA carboxylase] synthetase</fullName>
    </alternativeName>
</protein>
<dbReference type="GO" id="GO:0005737">
    <property type="term" value="C:cytoplasm"/>
    <property type="evidence" value="ECO:0007669"/>
    <property type="project" value="TreeGrafter"/>
</dbReference>
<dbReference type="CDD" id="cd00090">
    <property type="entry name" value="HTH_ARSR"/>
    <property type="match status" value="1"/>
</dbReference>
<dbReference type="CDD" id="cd16442">
    <property type="entry name" value="BPL"/>
    <property type="match status" value="1"/>
</dbReference>
<feature type="domain" description="BPL/LPL catalytic" evidence="5">
    <location>
        <begin position="78"/>
        <end position="266"/>
    </location>
</feature>
<feature type="DNA-binding region" description="H-T-H motif" evidence="4">
    <location>
        <begin position="27"/>
        <end position="46"/>
    </location>
</feature>